<evidence type="ECO:0000313" key="9">
    <source>
        <dbReference type="EMBL" id="TQL75216.1"/>
    </source>
</evidence>
<dbReference type="CDD" id="cd06456">
    <property type="entry name" value="M3A_DCP"/>
    <property type="match status" value="1"/>
</dbReference>
<comment type="cofactor">
    <cofactor evidence="7">
        <name>Zn(2+)</name>
        <dbReference type="ChEBI" id="CHEBI:29105"/>
    </cofactor>
    <text evidence="7">Binds 1 zinc ion.</text>
</comment>
<evidence type="ECO:0000256" key="3">
    <source>
        <dbReference type="ARBA" id="ARBA00022723"/>
    </source>
</evidence>
<evidence type="ECO:0000256" key="5">
    <source>
        <dbReference type="ARBA" id="ARBA00022833"/>
    </source>
</evidence>
<dbReference type="InterPro" id="IPR024077">
    <property type="entry name" value="Neurolysin/TOP_dom2"/>
</dbReference>
<dbReference type="PANTHER" id="PTHR43660:SF1">
    <property type="entry name" value="DIPEPTIDYL CARBOXYPEPTIDASE"/>
    <property type="match status" value="1"/>
</dbReference>
<gene>
    <name evidence="9" type="ORF">FB566_0713</name>
</gene>
<protein>
    <submittedName>
        <fullName evidence="9">Peptidyl-dipeptidase Dcp</fullName>
    </submittedName>
</protein>
<dbReference type="Gene3D" id="1.10.1370.40">
    <property type="match status" value="1"/>
</dbReference>
<dbReference type="Gene3D" id="3.40.390.10">
    <property type="entry name" value="Collagenase (Catalytic Domain)"/>
    <property type="match status" value="1"/>
</dbReference>
<dbReference type="InterPro" id="IPR001567">
    <property type="entry name" value="Pept_M3A_M3B_dom"/>
</dbReference>
<name>A0A543ARQ1_9ACTN</name>
<dbReference type="InterPro" id="IPR034005">
    <property type="entry name" value="M3A_DCP"/>
</dbReference>
<dbReference type="RefSeq" id="WP_142034920.1">
    <property type="nucleotide sequence ID" value="NZ_JBHTGS010000001.1"/>
</dbReference>
<organism evidence="9 10">
    <name type="scientific">Stackebrandtia endophytica</name>
    <dbReference type="NCBI Taxonomy" id="1496996"/>
    <lineage>
        <taxon>Bacteria</taxon>
        <taxon>Bacillati</taxon>
        <taxon>Actinomycetota</taxon>
        <taxon>Actinomycetes</taxon>
        <taxon>Glycomycetales</taxon>
        <taxon>Glycomycetaceae</taxon>
        <taxon>Stackebrandtia</taxon>
    </lineage>
</organism>
<accession>A0A543ARQ1</accession>
<dbReference type="GO" id="GO:0005829">
    <property type="term" value="C:cytosol"/>
    <property type="evidence" value="ECO:0007669"/>
    <property type="project" value="TreeGrafter"/>
</dbReference>
<dbReference type="InParanoid" id="A0A543ARQ1"/>
<dbReference type="GO" id="GO:0046872">
    <property type="term" value="F:metal ion binding"/>
    <property type="evidence" value="ECO:0007669"/>
    <property type="project" value="UniProtKB-UniRule"/>
</dbReference>
<dbReference type="PANTHER" id="PTHR43660">
    <property type="entry name" value="DIPEPTIDYL CARBOXYPEPTIDASE"/>
    <property type="match status" value="1"/>
</dbReference>
<comment type="caution">
    <text evidence="9">The sequence shown here is derived from an EMBL/GenBank/DDBJ whole genome shotgun (WGS) entry which is preliminary data.</text>
</comment>
<dbReference type="GO" id="GO:0006508">
    <property type="term" value="P:proteolysis"/>
    <property type="evidence" value="ECO:0007669"/>
    <property type="project" value="UniProtKB-KW"/>
</dbReference>
<keyword evidence="6 7" id="KW-0482">Metalloprotease</keyword>
<keyword evidence="2 7" id="KW-0645">Protease</keyword>
<feature type="domain" description="Peptidase M3A/M3B catalytic" evidence="8">
    <location>
        <begin position="232"/>
        <end position="681"/>
    </location>
</feature>
<evidence type="ECO:0000256" key="6">
    <source>
        <dbReference type="ARBA" id="ARBA00023049"/>
    </source>
</evidence>
<keyword evidence="4 7" id="KW-0378">Hydrolase</keyword>
<keyword evidence="3 7" id="KW-0479">Metal-binding</keyword>
<keyword evidence="10" id="KW-1185">Reference proteome</keyword>
<dbReference type="InterPro" id="IPR024079">
    <property type="entry name" value="MetalloPept_cat_dom_sf"/>
</dbReference>
<dbReference type="InterPro" id="IPR045090">
    <property type="entry name" value="Pept_M3A_M3B"/>
</dbReference>
<dbReference type="FunFam" id="3.40.390.10:FF:000009">
    <property type="entry name" value="Oligopeptidase A"/>
    <property type="match status" value="1"/>
</dbReference>
<comment type="similarity">
    <text evidence="1 7">Belongs to the peptidase M3 family.</text>
</comment>
<dbReference type="AlphaFoldDB" id="A0A543ARQ1"/>
<dbReference type="EMBL" id="VFOW01000001">
    <property type="protein sequence ID" value="TQL75216.1"/>
    <property type="molecule type" value="Genomic_DNA"/>
</dbReference>
<keyword evidence="5 7" id="KW-0862">Zinc</keyword>
<dbReference type="Pfam" id="PF01432">
    <property type="entry name" value="Peptidase_M3"/>
    <property type="match status" value="1"/>
</dbReference>
<evidence type="ECO:0000313" key="10">
    <source>
        <dbReference type="Proteomes" id="UP000317043"/>
    </source>
</evidence>
<evidence type="ECO:0000256" key="7">
    <source>
        <dbReference type="RuleBase" id="RU003435"/>
    </source>
</evidence>
<evidence type="ECO:0000259" key="8">
    <source>
        <dbReference type="Pfam" id="PF01432"/>
    </source>
</evidence>
<dbReference type="SUPFAM" id="SSF55486">
    <property type="entry name" value="Metalloproteases ('zincins'), catalytic domain"/>
    <property type="match status" value="1"/>
</dbReference>
<evidence type="ECO:0000256" key="4">
    <source>
        <dbReference type="ARBA" id="ARBA00022801"/>
    </source>
</evidence>
<sequence length="686" mass="76897">MTDTNNPFFTPSTLPYQLPPFDAINESHYLPAFERGVAEQLEEVEAIAADSAPATFDNTIVALEKTGDVLHRVLRVFYSVVSADTNPRLQEIQKEMAPKLAAHTDAIRLNDRLFARVKDLYDRREELDLDAEQQWLLRRYHLDFVRAGAELSNDDKDRLRAFNEEISTLSTQFSQNQLAATNEAAVVLDDVSELDGMSDDAVSAASKAAESRGLEGKYLLTFSNFSVHPQLANLTDPAVRERVYRASITRGSSGGDSDNSATLLRLVRVRAERARLLGYDNHAEYTIADQTAGTPQAALDMLRRLAPAAVANVRTEAAERAEVLGRDTIAPQDWSFATEKLRKVRYDFDAGELRPYLQLERVLHDGVFYAANQVFGLTFTERPELTSYLPEVRVFEVFDADGEALGLFCADYFTRDSKNGGAWMNSFVNQSHLTGDKPVVNNNLNIPKPPEGQEALLTFDEVTTMFHEFGHALHGLFSNVTYPRFSGTSVPRDFVEFPSQVNEMWATWPQILRNYAKHHETGEPMPQELINRLLQSQTFNEGFATTEYLASALLDLAWHQLSVDEVPDGDDPRAVVAEFEATVLREAGIAVDEVSPRYRSTYFGHVFGGGYAAGYYSYIWSEVLDADTVSWFKDNGGLSRANGDHFRDKLLSRGGSLDPMQQFRDFTGRDPRIEPLLRKRGLDAAI</sequence>
<dbReference type="Proteomes" id="UP000317043">
    <property type="component" value="Unassembled WGS sequence"/>
</dbReference>
<proteinExistence type="inferred from homology"/>
<reference evidence="9 10" key="1">
    <citation type="submission" date="2019-06" db="EMBL/GenBank/DDBJ databases">
        <title>Sequencing the genomes of 1000 actinobacteria strains.</title>
        <authorList>
            <person name="Klenk H.-P."/>
        </authorList>
    </citation>
    <scope>NUCLEOTIDE SEQUENCE [LARGE SCALE GENOMIC DNA]</scope>
    <source>
        <strain evidence="9 10">DSM 45928</strain>
    </source>
</reference>
<dbReference type="GO" id="GO:0004222">
    <property type="term" value="F:metalloendopeptidase activity"/>
    <property type="evidence" value="ECO:0007669"/>
    <property type="project" value="InterPro"/>
</dbReference>
<evidence type="ECO:0000256" key="1">
    <source>
        <dbReference type="ARBA" id="ARBA00006040"/>
    </source>
</evidence>
<dbReference type="Gene3D" id="1.10.1370.10">
    <property type="entry name" value="Neurolysin, domain 3"/>
    <property type="match status" value="1"/>
</dbReference>
<dbReference type="GO" id="GO:0004180">
    <property type="term" value="F:carboxypeptidase activity"/>
    <property type="evidence" value="ECO:0007669"/>
    <property type="project" value="TreeGrafter"/>
</dbReference>
<evidence type="ECO:0000256" key="2">
    <source>
        <dbReference type="ARBA" id="ARBA00022670"/>
    </source>
</evidence>
<dbReference type="OrthoDB" id="9773538at2"/>